<dbReference type="Proteomes" id="UP000246991">
    <property type="component" value="Unassembled WGS sequence"/>
</dbReference>
<keyword evidence="3" id="KW-1185">Reference proteome</keyword>
<sequence>MIRLSHKRPFDERLAWLMQWVRRELRGLDALSSEDSGVIEAAIAEVRRANTDTVKALFPLIAHVNHIDDCLIRRQDMWDTTRAVLLWFGGISDIGQELQDVATLCAEEEEYVKLKGKYLEGMLQAELRGREDLEDEISEELDRCGGRRFEADRTKASADSARAVILALGLAFTYTIPGVFTFGFCASISVVTFLASWTKILRTSQLREAAEAYKEAQHLFSLLSPRAGSMQLITSRFETLLSRRKTLAENRVTMIRNIRPPHSPSWYRHSRADVVSLLEEILNQFKQDYEEDTITSEEEAITANLEEQIGYLRSKTKTLQKIHIRIRAESDGIQDPYEMQRGSWEHLRLSTILLIGTTMAVFYAWSHRQYSLQGAMFVARQTRRSILWTLKGTLIKLWQTTVNLLFGLRTPFLLLCSLAPSIMYFALNVSMYLSRLALDYAFRLPLKVLLVVVFLLFRVFTIRVVVLGVMGWFLTYHGPAWDEIWHVVYDWVVWGVLTGWKWLWEFSEYEEACQALVIAS</sequence>
<feature type="transmembrane region" description="Helical" evidence="1">
    <location>
        <begin position="412"/>
        <end position="434"/>
    </location>
</feature>
<feature type="transmembrane region" description="Helical" evidence="1">
    <location>
        <begin position="163"/>
        <end position="196"/>
    </location>
</feature>
<keyword evidence="1" id="KW-1133">Transmembrane helix</keyword>
<name>A0A317SU68_9PEZI</name>
<reference evidence="2 3" key="1">
    <citation type="submission" date="2018-03" db="EMBL/GenBank/DDBJ databases">
        <title>Genomes of Pezizomycetes fungi and the evolution of truffles.</title>
        <authorList>
            <person name="Murat C."/>
            <person name="Payen T."/>
            <person name="Noel B."/>
            <person name="Kuo A."/>
            <person name="Martin F.M."/>
        </authorList>
    </citation>
    <scope>NUCLEOTIDE SEQUENCE [LARGE SCALE GENOMIC DNA]</scope>
    <source>
        <strain evidence="2">091103-1</strain>
    </source>
</reference>
<dbReference type="OrthoDB" id="5351184at2759"/>
<evidence type="ECO:0000313" key="3">
    <source>
        <dbReference type="Proteomes" id="UP000246991"/>
    </source>
</evidence>
<feature type="transmembrane region" description="Helical" evidence="1">
    <location>
        <begin position="446"/>
        <end position="472"/>
    </location>
</feature>
<dbReference type="AlphaFoldDB" id="A0A317SU68"/>
<accession>A0A317SU68</accession>
<proteinExistence type="predicted"/>
<comment type="caution">
    <text evidence="2">The sequence shown here is derived from an EMBL/GenBank/DDBJ whole genome shotgun (WGS) entry which is preliminary data.</text>
</comment>
<keyword evidence="1" id="KW-0812">Transmembrane</keyword>
<dbReference type="EMBL" id="PYWC01000018">
    <property type="protein sequence ID" value="PWW77922.1"/>
    <property type="molecule type" value="Genomic_DNA"/>
</dbReference>
<evidence type="ECO:0000313" key="2">
    <source>
        <dbReference type="EMBL" id="PWW77922.1"/>
    </source>
</evidence>
<evidence type="ECO:0000256" key="1">
    <source>
        <dbReference type="SAM" id="Phobius"/>
    </source>
</evidence>
<organism evidence="2 3">
    <name type="scientific">Tuber magnatum</name>
    <name type="common">white Piedmont truffle</name>
    <dbReference type="NCBI Taxonomy" id="42249"/>
    <lineage>
        <taxon>Eukaryota</taxon>
        <taxon>Fungi</taxon>
        <taxon>Dikarya</taxon>
        <taxon>Ascomycota</taxon>
        <taxon>Pezizomycotina</taxon>
        <taxon>Pezizomycetes</taxon>
        <taxon>Pezizales</taxon>
        <taxon>Tuberaceae</taxon>
        <taxon>Tuber</taxon>
    </lineage>
</organism>
<keyword evidence="1" id="KW-0472">Membrane</keyword>
<protein>
    <submittedName>
        <fullName evidence="2">Uncharacterized protein</fullName>
    </submittedName>
</protein>
<feature type="transmembrane region" description="Helical" evidence="1">
    <location>
        <begin position="347"/>
        <end position="365"/>
    </location>
</feature>
<gene>
    <name evidence="2" type="ORF">C7212DRAFT_362365</name>
</gene>